<sequence length="282" mass="32197">MEEKYYEILSKLEEADAIVIGASNGLSISEGIHIFADNADFQENFGDFREKYGIRSIIQGCFYSFPSQEEKWAFFSRMYSYFLYQKKEVSPVMKNLYELIKDKNYFVLTSNIDDHFRQAGFPKDRLFEIEGNCSNLQCRSGCHDSIYRGDDVLSEMAQSQEDGKVPASLIPKCPECGGPMQVHLEVDHNFLRGESWQTSYQAYQDFINKAHGKKIVLLELGVGARNQLIKAPFMKITSFEEKATYITFNRGSELYIPEAIADKSIGIDGNIAEVLQQLAKMK</sequence>
<dbReference type="Proteomes" id="UP001172743">
    <property type="component" value="Unassembled WGS sequence"/>
</dbReference>
<evidence type="ECO:0000256" key="3">
    <source>
        <dbReference type="ARBA" id="ARBA00023027"/>
    </source>
</evidence>
<dbReference type="Pfam" id="PF02146">
    <property type="entry name" value="SIR2"/>
    <property type="match status" value="1"/>
</dbReference>
<reference evidence="6" key="1">
    <citation type="submission" date="2023-07" db="EMBL/GenBank/DDBJ databases">
        <title>Ureibacillus sp. isolated from freshwater well.</title>
        <authorList>
            <person name="Kirdat K."/>
            <person name="Bhatt A."/>
            <person name="Teware R."/>
            <person name="Bhavsar Y."/>
            <person name="Yadav A."/>
        </authorList>
    </citation>
    <scope>NUCLEOTIDE SEQUENCE</scope>
    <source>
        <strain evidence="6">BA0131</strain>
    </source>
</reference>
<dbReference type="EC" id="2.3.1.286" evidence="1"/>
<dbReference type="InterPro" id="IPR026590">
    <property type="entry name" value="Ssirtuin_cat_dom"/>
</dbReference>
<feature type="binding site" evidence="4">
    <location>
        <position position="173"/>
    </location>
    <ligand>
        <name>Zn(2+)</name>
        <dbReference type="ChEBI" id="CHEBI:29105"/>
    </ligand>
</feature>
<name>A0ABT8GU43_9BACL</name>
<evidence type="ECO:0000256" key="4">
    <source>
        <dbReference type="PROSITE-ProRule" id="PRU00236"/>
    </source>
</evidence>
<dbReference type="Gene3D" id="3.40.50.1220">
    <property type="entry name" value="TPP-binding domain"/>
    <property type="match status" value="1"/>
</dbReference>
<comment type="caution">
    <text evidence="6">The sequence shown here is derived from an EMBL/GenBank/DDBJ whole genome shotgun (WGS) entry which is preliminary data.</text>
</comment>
<keyword evidence="3" id="KW-0520">NAD</keyword>
<evidence type="ECO:0000256" key="1">
    <source>
        <dbReference type="ARBA" id="ARBA00012928"/>
    </source>
</evidence>
<keyword evidence="4" id="KW-0862">Zinc</keyword>
<dbReference type="InterPro" id="IPR029035">
    <property type="entry name" value="DHS-like_NAD/FAD-binding_dom"/>
</dbReference>
<dbReference type="PANTHER" id="PTHR11085">
    <property type="entry name" value="NAD-DEPENDENT PROTEIN DEACYLASE SIRTUIN-5, MITOCHONDRIAL-RELATED"/>
    <property type="match status" value="1"/>
</dbReference>
<feature type="binding site" evidence="4">
    <location>
        <position position="138"/>
    </location>
    <ligand>
        <name>Zn(2+)</name>
        <dbReference type="ChEBI" id="CHEBI:29105"/>
    </ligand>
</feature>
<keyword evidence="2 6" id="KW-0808">Transferase</keyword>
<dbReference type="RefSeq" id="WP_301138708.1">
    <property type="nucleotide sequence ID" value="NZ_JAUHTQ010000009.1"/>
</dbReference>
<feature type="binding site" evidence="4">
    <location>
        <position position="176"/>
    </location>
    <ligand>
        <name>Zn(2+)</name>
        <dbReference type="ChEBI" id="CHEBI:29105"/>
    </ligand>
</feature>
<gene>
    <name evidence="6" type="ORF">QYB95_12740</name>
</gene>
<dbReference type="EMBL" id="JAUHTQ010000009">
    <property type="protein sequence ID" value="MDN4494411.1"/>
    <property type="molecule type" value="Genomic_DNA"/>
</dbReference>
<evidence type="ECO:0000256" key="2">
    <source>
        <dbReference type="ARBA" id="ARBA00022679"/>
    </source>
</evidence>
<accession>A0ABT8GU43</accession>
<dbReference type="InterPro" id="IPR050134">
    <property type="entry name" value="NAD-dep_sirtuin_deacylases"/>
</dbReference>
<evidence type="ECO:0000313" key="7">
    <source>
        <dbReference type="Proteomes" id="UP001172743"/>
    </source>
</evidence>
<keyword evidence="4" id="KW-0479">Metal-binding</keyword>
<keyword evidence="6" id="KW-0012">Acyltransferase</keyword>
<dbReference type="InterPro" id="IPR003000">
    <property type="entry name" value="Sirtuin"/>
</dbReference>
<feature type="binding site" evidence="4">
    <location>
        <position position="142"/>
    </location>
    <ligand>
        <name>Zn(2+)</name>
        <dbReference type="ChEBI" id="CHEBI:29105"/>
    </ligand>
</feature>
<dbReference type="SUPFAM" id="SSF52467">
    <property type="entry name" value="DHS-like NAD/FAD-binding domain"/>
    <property type="match status" value="1"/>
</dbReference>
<protein>
    <recommendedName>
        <fullName evidence="1">protein acetyllysine N-acetyltransferase</fullName>
        <ecNumber evidence="1">2.3.1.286</ecNumber>
    </recommendedName>
</protein>
<keyword evidence="7" id="KW-1185">Reference proteome</keyword>
<feature type="domain" description="Deacetylase sirtuin-type" evidence="5">
    <location>
        <begin position="1"/>
        <end position="282"/>
    </location>
</feature>
<evidence type="ECO:0000313" key="6">
    <source>
        <dbReference type="EMBL" id="MDN4494411.1"/>
    </source>
</evidence>
<dbReference type="PANTHER" id="PTHR11085:SF10">
    <property type="entry name" value="NAD-DEPENDENT PROTEIN DEACYLASE SIRTUIN-5, MITOCHONDRIAL-RELATED"/>
    <property type="match status" value="1"/>
</dbReference>
<dbReference type="PROSITE" id="PS50305">
    <property type="entry name" value="SIRTUIN"/>
    <property type="match status" value="1"/>
</dbReference>
<evidence type="ECO:0000259" key="5">
    <source>
        <dbReference type="PROSITE" id="PS50305"/>
    </source>
</evidence>
<comment type="caution">
    <text evidence="4">Lacks conserved residue(s) required for the propagation of feature annotation.</text>
</comment>
<organism evidence="6 7">
    <name type="scientific">Ureibacillus aquaedulcis</name>
    <dbReference type="NCBI Taxonomy" id="3058421"/>
    <lineage>
        <taxon>Bacteria</taxon>
        <taxon>Bacillati</taxon>
        <taxon>Bacillota</taxon>
        <taxon>Bacilli</taxon>
        <taxon>Bacillales</taxon>
        <taxon>Caryophanaceae</taxon>
        <taxon>Ureibacillus</taxon>
    </lineage>
</organism>
<dbReference type="GO" id="GO:0034979">
    <property type="term" value="F:NAD-dependent protein lysine deacetylase activity"/>
    <property type="evidence" value="ECO:0007669"/>
    <property type="project" value="UniProtKB-EC"/>
</dbReference>
<proteinExistence type="predicted"/>